<sequence>MKKKIVICDDDVLILNVLELALKNELSDVYPVIKSRELLAIVDEVCPDILILDIDMPWLSGDDIVRELRNSEKHADLPVILMSAKLQRKQIASECGADAFLSKPFELDDLFLLVDKLSRR</sequence>
<reference evidence="4 5" key="1">
    <citation type="submission" date="2023-07" db="EMBL/GenBank/DDBJ databases">
        <title>Functional and genomic diversity of the sorghum phyllosphere microbiome.</title>
        <authorList>
            <person name="Shade A."/>
        </authorList>
    </citation>
    <scope>NUCLEOTIDE SEQUENCE [LARGE SCALE GENOMIC DNA]</scope>
    <source>
        <strain evidence="4 5">SORGH_AS_0892</strain>
    </source>
</reference>
<dbReference type="SUPFAM" id="SSF52172">
    <property type="entry name" value="CheY-like"/>
    <property type="match status" value="1"/>
</dbReference>
<name>A0ABU0U7Y3_9SPHI</name>
<evidence type="ECO:0000259" key="3">
    <source>
        <dbReference type="PROSITE" id="PS50110"/>
    </source>
</evidence>
<proteinExistence type="predicted"/>
<dbReference type="PROSITE" id="PS50110">
    <property type="entry name" value="RESPONSE_REGULATORY"/>
    <property type="match status" value="1"/>
</dbReference>
<dbReference type="SMART" id="SM00448">
    <property type="entry name" value="REC"/>
    <property type="match status" value="1"/>
</dbReference>
<dbReference type="PANTHER" id="PTHR44591">
    <property type="entry name" value="STRESS RESPONSE REGULATOR PROTEIN 1"/>
    <property type="match status" value="1"/>
</dbReference>
<feature type="modified residue" description="4-aspartylphosphate" evidence="2">
    <location>
        <position position="53"/>
    </location>
</feature>
<comment type="caution">
    <text evidence="4">The sequence shown here is derived from an EMBL/GenBank/DDBJ whole genome shotgun (WGS) entry which is preliminary data.</text>
</comment>
<dbReference type="RefSeq" id="WP_307186604.1">
    <property type="nucleotide sequence ID" value="NZ_JAUTBA010000001.1"/>
</dbReference>
<dbReference type="InterPro" id="IPR001789">
    <property type="entry name" value="Sig_transdc_resp-reg_receiver"/>
</dbReference>
<dbReference type="Gene3D" id="3.40.50.2300">
    <property type="match status" value="1"/>
</dbReference>
<evidence type="ECO:0000256" key="2">
    <source>
        <dbReference type="PROSITE-ProRule" id="PRU00169"/>
    </source>
</evidence>
<dbReference type="EMBL" id="JAUTBA010000001">
    <property type="protein sequence ID" value="MDQ1151066.1"/>
    <property type="molecule type" value="Genomic_DNA"/>
</dbReference>
<accession>A0ABU0U7Y3</accession>
<protein>
    <submittedName>
        <fullName evidence="4">Two-component system response regulator VicR</fullName>
    </submittedName>
</protein>
<dbReference type="InterPro" id="IPR050595">
    <property type="entry name" value="Bact_response_regulator"/>
</dbReference>
<dbReference type="PANTHER" id="PTHR44591:SF3">
    <property type="entry name" value="RESPONSE REGULATORY DOMAIN-CONTAINING PROTEIN"/>
    <property type="match status" value="1"/>
</dbReference>
<evidence type="ECO:0000313" key="4">
    <source>
        <dbReference type="EMBL" id="MDQ1151066.1"/>
    </source>
</evidence>
<evidence type="ECO:0000313" key="5">
    <source>
        <dbReference type="Proteomes" id="UP001244640"/>
    </source>
</evidence>
<organism evidence="4 5">
    <name type="scientific">Sphingobacterium zeae</name>
    <dbReference type="NCBI Taxonomy" id="1776859"/>
    <lineage>
        <taxon>Bacteria</taxon>
        <taxon>Pseudomonadati</taxon>
        <taxon>Bacteroidota</taxon>
        <taxon>Sphingobacteriia</taxon>
        <taxon>Sphingobacteriales</taxon>
        <taxon>Sphingobacteriaceae</taxon>
        <taxon>Sphingobacterium</taxon>
    </lineage>
</organism>
<gene>
    <name evidence="4" type="ORF">QE382_003050</name>
</gene>
<keyword evidence="5" id="KW-1185">Reference proteome</keyword>
<dbReference type="InterPro" id="IPR011006">
    <property type="entry name" value="CheY-like_superfamily"/>
</dbReference>
<evidence type="ECO:0000256" key="1">
    <source>
        <dbReference type="ARBA" id="ARBA00022553"/>
    </source>
</evidence>
<keyword evidence="1 2" id="KW-0597">Phosphoprotein</keyword>
<dbReference type="Pfam" id="PF00072">
    <property type="entry name" value="Response_reg"/>
    <property type="match status" value="1"/>
</dbReference>
<dbReference type="Proteomes" id="UP001244640">
    <property type="component" value="Unassembled WGS sequence"/>
</dbReference>
<feature type="domain" description="Response regulatory" evidence="3">
    <location>
        <begin position="4"/>
        <end position="118"/>
    </location>
</feature>